<sequence length="57" mass="6287">MRRLAVVPAYVPGHKVRDIRSAHRHKPAHESKVVHLQAYTGRNVIRFPRPGGGAPAA</sequence>
<dbReference type="EMBL" id="JBHSFP010000008">
    <property type="protein sequence ID" value="MFC4532000.1"/>
    <property type="molecule type" value="Genomic_DNA"/>
</dbReference>
<evidence type="ECO:0000313" key="1">
    <source>
        <dbReference type="EMBL" id="MFC4532000.1"/>
    </source>
</evidence>
<organism evidence="1 2">
    <name type="scientific">Sphaerisporangium dianthi</name>
    <dbReference type="NCBI Taxonomy" id="1436120"/>
    <lineage>
        <taxon>Bacteria</taxon>
        <taxon>Bacillati</taxon>
        <taxon>Actinomycetota</taxon>
        <taxon>Actinomycetes</taxon>
        <taxon>Streptosporangiales</taxon>
        <taxon>Streptosporangiaceae</taxon>
        <taxon>Sphaerisporangium</taxon>
    </lineage>
</organism>
<dbReference type="Proteomes" id="UP001596004">
    <property type="component" value="Unassembled WGS sequence"/>
</dbReference>
<proteinExistence type="predicted"/>
<protein>
    <submittedName>
        <fullName evidence="1">Uncharacterized protein</fullName>
    </submittedName>
</protein>
<gene>
    <name evidence="1" type="ORF">ACFO60_14595</name>
</gene>
<keyword evidence="2" id="KW-1185">Reference proteome</keyword>
<dbReference type="RefSeq" id="WP_380840715.1">
    <property type="nucleotide sequence ID" value="NZ_JBHSFP010000008.1"/>
</dbReference>
<accession>A0ABV9CGN9</accession>
<reference evidence="2" key="1">
    <citation type="journal article" date="2019" name="Int. J. Syst. Evol. Microbiol.">
        <title>The Global Catalogue of Microorganisms (GCM) 10K type strain sequencing project: providing services to taxonomists for standard genome sequencing and annotation.</title>
        <authorList>
            <consortium name="The Broad Institute Genomics Platform"/>
            <consortium name="The Broad Institute Genome Sequencing Center for Infectious Disease"/>
            <person name="Wu L."/>
            <person name="Ma J."/>
        </authorList>
    </citation>
    <scope>NUCLEOTIDE SEQUENCE [LARGE SCALE GENOMIC DNA]</scope>
    <source>
        <strain evidence="2">CGMCC 4.7132</strain>
    </source>
</reference>
<comment type="caution">
    <text evidence="1">The sequence shown here is derived from an EMBL/GenBank/DDBJ whole genome shotgun (WGS) entry which is preliminary data.</text>
</comment>
<evidence type="ECO:0000313" key="2">
    <source>
        <dbReference type="Proteomes" id="UP001596004"/>
    </source>
</evidence>
<name>A0ABV9CGN9_9ACTN</name>